<dbReference type="InterPro" id="IPR051678">
    <property type="entry name" value="AGP_Transferase"/>
</dbReference>
<dbReference type="Proteomes" id="UP000288547">
    <property type="component" value="Unassembled WGS sequence"/>
</dbReference>
<dbReference type="InterPro" id="IPR011009">
    <property type="entry name" value="Kinase-like_dom_sf"/>
</dbReference>
<evidence type="ECO:0000259" key="1">
    <source>
        <dbReference type="Pfam" id="PF01636"/>
    </source>
</evidence>
<dbReference type="AlphaFoldDB" id="A0A3S3Z6I3"/>
<dbReference type="Gene3D" id="3.30.200.20">
    <property type="entry name" value="Phosphorylase Kinase, domain 1"/>
    <property type="match status" value="1"/>
</dbReference>
<organism evidence="2 3">
    <name type="scientific">Labedella phragmitis</name>
    <dbReference type="NCBI Taxonomy" id="2498849"/>
    <lineage>
        <taxon>Bacteria</taxon>
        <taxon>Bacillati</taxon>
        <taxon>Actinomycetota</taxon>
        <taxon>Actinomycetes</taxon>
        <taxon>Micrococcales</taxon>
        <taxon>Microbacteriaceae</taxon>
        <taxon>Labedella</taxon>
    </lineage>
</organism>
<dbReference type="PANTHER" id="PTHR21310:SF42">
    <property type="entry name" value="BIFUNCTIONAL AAC_APH"/>
    <property type="match status" value="1"/>
</dbReference>
<comment type="caution">
    <text evidence="2">The sequence shown here is derived from an EMBL/GenBank/DDBJ whole genome shotgun (WGS) entry which is preliminary data.</text>
</comment>
<evidence type="ECO:0000313" key="2">
    <source>
        <dbReference type="EMBL" id="RWZ52897.1"/>
    </source>
</evidence>
<dbReference type="GO" id="GO:0016740">
    <property type="term" value="F:transferase activity"/>
    <property type="evidence" value="ECO:0007669"/>
    <property type="project" value="UniProtKB-KW"/>
</dbReference>
<dbReference type="SUPFAM" id="SSF56112">
    <property type="entry name" value="Protein kinase-like (PK-like)"/>
    <property type="match status" value="1"/>
</dbReference>
<dbReference type="RefSeq" id="WP_128493740.1">
    <property type="nucleotide sequence ID" value="NZ_RZNB01000001.1"/>
</dbReference>
<dbReference type="Pfam" id="PF01636">
    <property type="entry name" value="APH"/>
    <property type="match status" value="1"/>
</dbReference>
<protein>
    <submittedName>
        <fullName evidence="2">Aminoglycoside phosphotransferase</fullName>
    </submittedName>
</protein>
<dbReference type="OrthoDB" id="9797603at2"/>
<reference evidence="2 3" key="1">
    <citation type="submission" date="2018-12" db="EMBL/GenBank/DDBJ databases">
        <authorList>
            <person name="Li F."/>
        </authorList>
    </citation>
    <scope>NUCLEOTIDE SEQUENCE [LARGE SCALE GENOMIC DNA]</scope>
    <source>
        <strain evidence="2 3">11W25H-1</strain>
    </source>
</reference>
<dbReference type="PANTHER" id="PTHR21310">
    <property type="entry name" value="AMINOGLYCOSIDE PHOSPHOTRANSFERASE-RELATED-RELATED"/>
    <property type="match status" value="1"/>
</dbReference>
<gene>
    <name evidence="2" type="ORF">ELQ90_02875</name>
</gene>
<evidence type="ECO:0000313" key="3">
    <source>
        <dbReference type="Proteomes" id="UP000288547"/>
    </source>
</evidence>
<sequence length="220" mass="24490">MTEGPNDRRIDAALLDERLVRALVAEQFPEWAGLPIRRLERGGNDHRMFRLGHELVVRLPSADDYVPQVAKEQAWLPRLRSQVPLPIPEVRGAGAASAHFPAPWSVYDWIDGTPLAATRPDDPVVFAADLASFLVTLRVAETTDGPIPGLHSAFRGGPVTHWDAEMHDILDLRRELDLDDATWARGRGWAVWKALIMITNEPTEQRALARHVLDELAAGV</sequence>
<keyword evidence="2" id="KW-0808">Transferase</keyword>
<accession>A0A3S3Z6I3</accession>
<name>A0A3S3Z6I3_9MICO</name>
<dbReference type="InterPro" id="IPR002575">
    <property type="entry name" value="Aminoglycoside_PTrfase"/>
</dbReference>
<dbReference type="EMBL" id="RZNB01000001">
    <property type="protein sequence ID" value="RWZ52897.1"/>
    <property type="molecule type" value="Genomic_DNA"/>
</dbReference>
<feature type="domain" description="Aminoglycoside phosphotransferase" evidence="1">
    <location>
        <begin position="41"/>
        <end position="184"/>
    </location>
</feature>
<keyword evidence="3" id="KW-1185">Reference proteome</keyword>
<proteinExistence type="predicted"/>